<evidence type="ECO:0000256" key="1">
    <source>
        <dbReference type="SAM" id="MobiDB-lite"/>
    </source>
</evidence>
<name>A0AAJ0HFP3_9PEZI</name>
<protein>
    <recommendedName>
        <fullName evidence="3">Beta-lactamase-related domain-containing protein</fullName>
    </recommendedName>
</protein>
<feature type="chain" id="PRO_5042576030" description="Beta-lactamase-related domain-containing protein" evidence="2">
    <location>
        <begin position="25"/>
        <end position="351"/>
    </location>
</feature>
<evidence type="ECO:0000256" key="2">
    <source>
        <dbReference type="SAM" id="SignalP"/>
    </source>
</evidence>
<keyword evidence="2" id="KW-0732">Signal</keyword>
<dbReference type="EMBL" id="JAUIQD010000005">
    <property type="protein sequence ID" value="KAK3349977.1"/>
    <property type="molecule type" value="Genomic_DNA"/>
</dbReference>
<reference evidence="4" key="1">
    <citation type="journal article" date="2023" name="Mol. Phylogenet. Evol.">
        <title>Genome-scale phylogeny and comparative genomics of the fungal order Sordariales.</title>
        <authorList>
            <person name="Hensen N."/>
            <person name="Bonometti L."/>
            <person name="Westerberg I."/>
            <person name="Brannstrom I.O."/>
            <person name="Guillou S."/>
            <person name="Cros-Aarteil S."/>
            <person name="Calhoun S."/>
            <person name="Haridas S."/>
            <person name="Kuo A."/>
            <person name="Mondo S."/>
            <person name="Pangilinan J."/>
            <person name="Riley R."/>
            <person name="LaButti K."/>
            <person name="Andreopoulos B."/>
            <person name="Lipzen A."/>
            <person name="Chen C."/>
            <person name="Yan M."/>
            <person name="Daum C."/>
            <person name="Ng V."/>
            <person name="Clum A."/>
            <person name="Steindorff A."/>
            <person name="Ohm R.A."/>
            <person name="Martin F."/>
            <person name="Silar P."/>
            <person name="Natvig D.O."/>
            <person name="Lalanne C."/>
            <person name="Gautier V."/>
            <person name="Ament-Velasquez S.L."/>
            <person name="Kruys A."/>
            <person name="Hutchinson M.I."/>
            <person name="Powell A.J."/>
            <person name="Barry K."/>
            <person name="Miller A.N."/>
            <person name="Grigoriev I.V."/>
            <person name="Debuchy R."/>
            <person name="Gladieux P."/>
            <person name="Hiltunen Thoren M."/>
            <person name="Johannesson H."/>
        </authorList>
    </citation>
    <scope>NUCLEOTIDE SEQUENCE</scope>
    <source>
        <strain evidence="4">CBS 955.72</strain>
    </source>
</reference>
<accession>A0AAJ0HFP3</accession>
<keyword evidence="5" id="KW-1185">Reference proteome</keyword>
<dbReference type="Proteomes" id="UP001275084">
    <property type="component" value="Unassembled WGS sequence"/>
</dbReference>
<gene>
    <name evidence="4" type="ORF">B0T25DRAFT_633246</name>
</gene>
<proteinExistence type="predicted"/>
<sequence length="351" mass="37833">MVTSSGAVLAGILGGALLAPASLGAPAVQKPVVDNGRIGAHHDGSAAGGAPFTPEFTKFALETLEKWHVPGMSIAVIDGNDVHLEQQLFHLHHPTNAPELAHAHRPHPPGRRLGHGPPDARGRGDAPHGAAAPRQVEPARRRRPRHGPAAQRHLRDITLAKKTLGDVMWELLWKPLGMSATYFGVDEVREAGLVASEGKLKERLARGYYWDDVIDSYKELEPVPQAELGGAGLIVSSARDYARWVKSQLEESGPLSRAAHAALREPKMTEGPGRGAWDSPPNYASGWDVQTVAKFKHVSGEYWVMDSRLIQAPNSWVLAGFADAEFKVGVDGKVNQLGVEWRDTLSGIVDG</sequence>
<comment type="caution">
    <text evidence="4">The sequence shown here is derived from an EMBL/GenBank/DDBJ whole genome shotgun (WGS) entry which is preliminary data.</text>
</comment>
<dbReference type="Gene3D" id="3.40.710.10">
    <property type="entry name" value="DD-peptidase/beta-lactamase superfamily"/>
    <property type="match status" value="1"/>
</dbReference>
<feature type="signal peptide" evidence="2">
    <location>
        <begin position="1"/>
        <end position="24"/>
    </location>
</feature>
<dbReference type="SUPFAM" id="SSF56601">
    <property type="entry name" value="beta-lactamase/transpeptidase-like"/>
    <property type="match status" value="1"/>
</dbReference>
<feature type="compositionally biased region" description="Basic residues" evidence="1">
    <location>
        <begin position="103"/>
        <end position="114"/>
    </location>
</feature>
<evidence type="ECO:0000313" key="5">
    <source>
        <dbReference type="Proteomes" id="UP001275084"/>
    </source>
</evidence>
<organism evidence="4 5">
    <name type="scientific">Lasiosphaeria hispida</name>
    <dbReference type="NCBI Taxonomy" id="260671"/>
    <lineage>
        <taxon>Eukaryota</taxon>
        <taxon>Fungi</taxon>
        <taxon>Dikarya</taxon>
        <taxon>Ascomycota</taxon>
        <taxon>Pezizomycotina</taxon>
        <taxon>Sordariomycetes</taxon>
        <taxon>Sordariomycetidae</taxon>
        <taxon>Sordariales</taxon>
        <taxon>Lasiosphaeriaceae</taxon>
        <taxon>Lasiosphaeria</taxon>
    </lineage>
</organism>
<reference evidence="4" key="2">
    <citation type="submission" date="2023-06" db="EMBL/GenBank/DDBJ databases">
        <authorList>
            <consortium name="Lawrence Berkeley National Laboratory"/>
            <person name="Haridas S."/>
            <person name="Hensen N."/>
            <person name="Bonometti L."/>
            <person name="Westerberg I."/>
            <person name="Brannstrom I.O."/>
            <person name="Guillou S."/>
            <person name="Cros-Aarteil S."/>
            <person name="Calhoun S."/>
            <person name="Kuo A."/>
            <person name="Mondo S."/>
            <person name="Pangilinan J."/>
            <person name="Riley R."/>
            <person name="Labutti K."/>
            <person name="Andreopoulos B."/>
            <person name="Lipzen A."/>
            <person name="Chen C."/>
            <person name="Yanf M."/>
            <person name="Daum C."/>
            <person name="Ng V."/>
            <person name="Clum A."/>
            <person name="Steindorff A."/>
            <person name="Ohm R."/>
            <person name="Martin F."/>
            <person name="Silar P."/>
            <person name="Natvig D."/>
            <person name="Lalanne C."/>
            <person name="Gautier V."/>
            <person name="Ament-Velasquez S.L."/>
            <person name="Kruys A."/>
            <person name="Hutchinson M.I."/>
            <person name="Powell A.J."/>
            <person name="Barry K."/>
            <person name="Miller A.N."/>
            <person name="Grigoriev I.V."/>
            <person name="Debuchy R."/>
            <person name="Gladieux P."/>
            <person name="Thoren M.H."/>
            <person name="Johannesson H."/>
        </authorList>
    </citation>
    <scope>NUCLEOTIDE SEQUENCE</scope>
    <source>
        <strain evidence="4">CBS 955.72</strain>
    </source>
</reference>
<feature type="region of interest" description="Disordered" evidence="1">
    <location>
        <begin position="98"/>
        <end position="150"/>
    </location>
</feature>
<dbReference type="AlphaFoldDB" id="A0AAJ0HFP3"/>
<feature type="domain" description="Beta-lactamase-related" evidence="3">
    <location>
        <begin position="161"/>
        <end position="290"/>
    </location>
</feature>
<dbReference type="InterPro" id="IPR001466">
    <property type="entry name" value="Beta-lactam-related"/>
</dbReference>
<dbReference type="Pfam" id="PF00144">
    <property type="entry name" value="Beta-lactamase"/>
    <property type="match status" value="1"/>
</dbReference>
<evidence type="ECO:0000313" key="4">
    <source>
        <dbReference type="EMBL" id="KAK3349977.1"/>
    </source>
</evidence>
<dbReference type="InterPro" id="IPR012338">
    <property type="entry name" value="Beta-lactam/transpept-like"/>
</dbReference>
<evidence type="ECO:0000259" key="3">
    <source>
        <dbReference type="Pfam" id="PF00144"/>
    </source>
</evidence>